<dbReference type="STRING" id="680127.SAMN05421593_2695"/>
<proteinExistence type="predicted"/>
<reference evidence="3 4" key="1">
    <citation type="submission" date="2016-10" db="EMBL/GenBank/DDBJ databases">
        <authorList>
            <person name="de Groot N.N."/>
        </authorList>
    </citation>
    <scope>NUCLEOTIDE SEQUENCE [LARGE SCALE GENOMIC DNA]</scope>
    <source>
        <strain evidence="3 4">DSM 23031</strain>
    </source>
</reference>
<accession>A0A1H6HFY4</accession>
<dbReference type="AlphaFoldDB" id="A0A1H6HFY4"/>
<gene>
    <name evidence="3" type="ORF">SAMN05421593_2695</name>
</gene>
<dbReference type="Proteomes" id="UP000198561">
    <property type="component" value="Unassembled WGS sequence"/>
</dbReference>
<evidence type="ECO:0000256" key="2">
    <source>
        <dbReference type="SAM" id="SignalP"/>
    </source>
</evidence>
<keyword evidence="2" id="KW-0732">Signal</keyword>
<evidence type="ECO:0000256" key="1">
    <source>
        <dbReference type="SAM" id="Coils"/>
    </source>
</evidence>
<feature type="signal peptide" evidence="2">
    <location>
        <begin position="1"/>
        <end position="20"/>
    </location>
</feature>
<dbReference type="EMBL" id="FNWQ01000003">
    <property type="protein sequence ID" value="SEH34681.1"/>
    <property type="molecule type" value="Genomic_DNA"/>
</dbReference>
<keyword evidence="1" id="KW-0175">Coiled coil</keyword>
<feature type="chain" id="PRO_5011547762" description="Cell wall anchor protein" evidence="2">
    <location>
        <begin position="21"/>
        <end position="357"/>
    </location>
</feature>
<name>A0A1H6HFY4_CHRCI</name>
<evidence type="ECO:0000313" key="3">
    <source>
        <dbReference type="EMBL" id="SEH34681.1"/>
    </source>
</evidence>
<protein>
    <recommendedName>
        <fullName evidence="5">Cell wall anchor protein</fullName>
    </recommendedName>
</protein>
<sequence>MIMKTQLLSIALLVSSFTIAQTWNTTGNSGTNSSNNFIGTTDSQSLILKSNNTEGIQIKPNGNVGINYSSPQSRLTIYEGGGIGSNHFELRTNHLRNPDRYFMKNIIFGTGTEDVTFSLRQDGQMYVNGNVGIGSTNPQAKLEVAHEITNDKNFVMAQFLGSGASGGSNIVSIGFHNKANLEINSAYSSSGLRYGNFADFNIENDSDSPTYGAINFITNKKIQMAIRPNGNTSLQGKFEAKEVKVTLTPTADFVFDEKYNLPTLENIEKHIKEKKHLPEIASAKVMEKEGVNVGEFQIKLLQKIEELTLYSIDQNKQIKDQAAQLKQLQDENKTLKAQSERIEKLEQQVQKLLSTQK</sequence>
<organism evidence="3 4">
    <name type="scientific">Chryseobacterium culicis</name>
    <dbReference type="NCBI Taxonomy" id="680127"/>
    <lineage>
        <taxon>Bacteria</taxon>
        <taxon>Pseudomonadati</taxon>
        <taxon>Bacteroidota</taxon>
        <taxon>Flavobacteriia</taxon>
        <taxon>Flavobacteriales</taxon>
        <taxon>Weeksellaceae</taxon>
        <taxon>Chryseobacterium group</taxon>
        <taxon>Chryseobacterium</taxon>
    </lineage>
</organism>
<evidence type="ECO:0000313" key="4">
    <source>
        <dbReference type="Proteomes" id="UP000198561"/>
    </source>
</evidence>
<feature type="coiled-coil region" evidence="1">
    <location>
        <begin position="311"/>
        <end position="355"/>
    </location>
</feature>
<evidence type="ECO:0008006" key="5">
    <source>
        <dbReference type="Google" id="ProtNLM"/>
    </source>
</evidence>